<dbReference type="SUPFAM" id="SSF103473">
    <property type="entry name" value="MFS general substrate transporter"/>
    <property type="match status" value="1"/>
</dbReference>
<proteinExistence type="predicted"/>
<comment type="caution">
    <text evidence="8">The sequence shown here is derived from an EMBL/GenBank/DDBJ whole genome shotgun (WGS) entry which is preliminary data.</text>
</comment>
<feature type="transmembrane region" description="Helical" evidence="6">
    <location>
        <begin position="194"/>
        <end position="213"/>
    </location>
</feature>
<evidence type="ECO:0000256" key="6">
    <source>
        <dbReference type="SAM" id="Phobius"/>
    </source>
</evidence>
<feature type="transmembrane region" description="Helical" evidence="6">
    <location>
        <begin position="345"/>
        <end position="371"/>
    </location>
</feature>
<keyword evidence="3 6" id="KW-0812">Transmembrane</keyword>
<evidence type="ECO:0000256" key="2">
    <source>
        <dbReference type="ARBA" id="ARBA00022448"/>
    </source>
</evidence>
<protein>
    <submittedName>
        <fullName evidence="8">Transporter, major facilitator family protein</fullName>
    </submittedName>
</protein>
<evidence type="ECO:0000259" key="7">
    <source>
        <dbReference type="PROSITE" id="PS50850"/>
    </source>
</evidence>
<dbReference type="Proteomes" id="UP000003764">
    <property type="component" value="Unassembled WGS sequence"/>
</dbReference>
<keyword evidence="9" id="KW-1185">Reference proteome</keyword>
<dbReference type="InterPro" id="IPR011701">
    <property type="entry name" value="MFS"/>
</dbReference>
<dbReference type="EMBL" id="ADNT01000059">
    <property type="protein sequence ID" value="EFG49882.1"/>
    <property type="molecule type" value="Genomic_DNA"/>
</dbReference>
<keyword evidence="4 6" id="KW-1133">Transmembrane helix</keyword>
<accession>A0ABP2I7N1</accession>
<feature type="transmembrane region" description="Helical" evidence="6">
    <location>
        <begin position="253"/>
        <end position="272"/>
    </location>
</feature>
<reference evidence="8 9" key="1">
    <citation type="submission" date="2010-04" db="EMBL/GenBank/DDBJ databases">
        <authorList>
            <person name="Muzny D."/>
            <person name="Qin X."/>
            <person name="Deng J."/>
            <person name="Jiang H."/>
            <person name="Liu Y."/>
            <person name="Qu J."/>
            <person name="Song X.-Z."/>
            <person name="Zhang L."/>
            <person name="Thornton R."/>
            <person name="Coyle M."/>
            <person name="Francisco L."/>
            <person name="Jackson L."/>
            <person name="Javaid M."/>
            <person name="Korchina V."/>
            <person name="Kovar C."/>
            <person name="Mata R."/>
            <person name="Mathew T."/>
            <person name="Ngo R."/>
            <person name="Nguyen L."/>
            <person name="Nguyen N."/>
            <person name="Okwuonu G."/>
            <person name="Ongeri F."/>
            <person name="Pham C."/>
            <person name="Simmons D."/>
            <person name="Wilczek-Boney K."/>
            <person name="Hale W."/>
            <person name="Jakkamsetti A."/>
            <person name="Pham P."/>
            <person name="Ruth R."/>
            <person name="San Lucas F."/>
            <person name="Warren J."/>
            <person name="Zhang J."/>
            <person name="Zhao Z."/>
            <person name="Zhou C."/>
            <person name="Zhu D."/>
            <person name="Lee S."/>
            <person name="Bess C."/>
            <person name="Blankenburg K."/>
            <person name="Forbes L."/>
            <person name="Fu Q."/>
            <person name="Gubbala S."/>
            <person name="Hirani K."/>
            <person name="Jayaseelan J.C."/>
            <person name="Lara F."/>
            <person name="Munidasa M."/>
            <person name="Palculict T."/>
            <person name="Patil S."/>
            <person name="Pu L.-L."/>
            <person name="Saada N."/>
            <person name="Tang L."/>
            <person name="Weissenberger G."/>
            <person name="Zhu Y."/>
            <person name="Hemphill L."/>
            <person name="Shang Y."/>
            <person name="Youmans B."/>
            <person name="Ayvaz T."/>
            <person name="Ross M."/>
            <person name="Santibanez J."/>
            <person name="Aqrawi P."/>
            <person name="Gross S."/>
            <person name="Joshi V."/>
            <person name="Fowler G."/>
            <person name="Nazareth L."/>
            <person name="Reid J."/>
            <person name="Worley K."/>
            <person name="Petrosino J."/>
            <person name="Highlander S."/>
            <person name="Gibbs R."/>
            <person name="Gibbs R."/>
        </authorList>
    </citation>
    <scope>NUCLEOTIDE SEQUENCE [LARGE SCALE GENOMIC DNA]</scope>
    <source>
        <strain evidence="8 9">ATCC 11563</strain>
    </source>
</reference>
<dbReference type="PROSITE" id="PS50850">
    <property type="entry name" value="MFS"/>
    <property type="match status" value="1"/>
</dbReference>
<dbReference type="Gene3D" id="1.20.1250.20">
    <property type="entry name" value="MFS general substrate transporter like domains"/>
    <property type="match status" value="1"/>
</dbReference>
<sequence>MRELHQFYQKRSTKMEKIIEKNTRRDALQAEDHKLNKSQRNALIAAIVASGTDDLNVMFLSFSMSSIISQLGISSVAAGWIATITNLGMLAGGLLFGVLADRWDKMKVFYLTILTFSIATALIFFTPNIQYLYLLRFIAGIGVGGEYGVAISIMAGLVPAKQLGRISSLNGIVGQIGSISSALLAGFIVPTLGWRGLFLFGILPILVVVWAKLTINEDELGINTDEVTEDLVDVDDKEKPAIRDLFKTPGQTYQTLILMVMTTVQIAGYFGMMNWLPTIMQEQVGVTVSGSSTWMVTTILGMCLGMLTFGQILDRLGPRLSYGMYLIASAVSVYLFTFANSAMTILIGGAVVGFFVNGMFAGYGAMISRLYPFKVNAIANNTILNVGRAVGGFSSVIIGFILDASGVGMVMLFLASLYLVSFIAMMSLPQLKQANYEQHQLNIRHKALDK</sequence>
<dbReference type="InterPro" id="IPR020846">
    <property type="entry name" value="MFS_dom"/>
</dbReference>
<organism evidence="8 9">
    <name type="scientific">Aerococcus viridans (strain ATCC 11563 / DSM 20340 / CCUG 4311 / JCM 20461 / NBRC 12219 / NCTC 8251 / M1)</name>
    <dbReference type="NCBI Taxonomy" id="655812"/>
    <lineage>
        <taxon>Bacteria</taxon>
        <taxon>Bacillati</taxon>
        <taxon>Bacillota</taxon>
        <taxon>Bacilli</taxon>
        <taxon>Lactobacillales</taxon>
        <taxon>Aerococcaceae</taxon>
        <taxon>Aerococcus</taxon>
    </lineage>
</organism>
<comment type="subcellular location">
    <subcellularLocation>
        <location evidence="1">Cell membrane</location>
        <topology evidence="1">Multi-pass membrane protein</topology>
    </subcellularLocation>
</comment>
<feature type="transmembrane region" description="Helical" evidence="6">
    <location>
        <begin position="108"/>
        <end position="127"/>
    </location>
</feature>
<evidence type="ECO:0000256" key="3">
    <source>
        <dbReference type="ARBA" id="ARBA00022692"/>
    </source>
</evidence>
<evidence type="ECO:0000313" key="9">
    <source>
        <dbReference type="Proteomes" id="UP000003764"/>
    </source>
</evidence>
<dbReference type="InterPro" id="IPR036259">
    <property type="entry name" value="MFS_trans_sf"/>
</dbReference>
<evidence type="ECO:0000256" key="4">
    <source>
        <dbReference type="ARBA" id="ARBA00022989"/>
    </source>
</evidence>
<dbReference type="PANTHER" id="PTHR23508">
    <property type="entry name" value="CARBOXYLIC ACID TRANSPORTER PROTEIN HOMOLOG"/>
    <property type="match status" value="1"/>
</dbReference>
<gene>
    <name evidence="8" type="ORF">HMPREF0061_0808</name>
</gene>
<name>A0ABP2I7N1_AERVM</name>
<feature type="transmembrane region" description="Helical" evidence="6">
    <location>
        <begin position="76"/>
        <end position="96"/>
    </location>
</feature>
<feature type="domain" description="Major facilitator superfamily (MFS) profile" evidence="7">
    <location>
        <begin position="42"/>
        <end position="433"/>
    </location>
</feature>
<evidence type="ECO:0000313" key="8">
    <source>
        <dbReference type="EMBL" id="EFG49882.1"/>
    </source>
</evidence>
<feature type="transmembrane region" description="Helical" evidence="6">
    <location>
        <begin position="292"/>
        <end position="310"/>
    </location>
</feature>
<evidence type="ECO:0000256" key="5">
    <source>
        <dbReference type="ARBA" id="ARBA00023136"/>
    </source>
</evidence>
<feature type="transmembrane region" description="Helical" evidence="6">
    <location>
        <begin position="133"/>
        <end position="157"/>
    </location>
</feature>
<feature type="transmembrane region" description="Helical" evidence="6">
    <location>
        <begin position="408"/>
        <end position="428"/>
    </location>
</feature>
<feature type="transmembrane region" description="Helical" evidence="6">
    <location>
        <begin position="42"/>
        <end position="64"/>
    </location>
</feature>
<dbReference type="Pfam" id="PF07690">
    <property type="entry name" value="MFS_1"/>
    <property type="match status" value="1"/>
</dbReference>
<feature type="transmembrane region" description="Helical" evidence="6">
    <location>
        <begin position="322"/>
        <end position="339"/>
    </location>
</feature>
<evidence type="ECO:0000256" key="1">
    <source>
        <dbReference type="ARBA" id="ARBA00004651"/>
    </source>
</evidence>
<keyword evidence="5 6" id="KW-0472">Membrane</keyword>
<feature type="transmembrane region" description="Helical" evidence="6">
    <location>
        <begin position="169"/>
        <end position="188"/>
    </location>
</feature>
<feature type="transmembrane region" description="Helical" evidence="6">
    <location>
        <begin position="383"/>
        <end position="402"/>
    </location>
</feature>
<keyword evidence="2" id="KW-0813">Transport</keyword>
<dbReference type="PANTHER" id="PTHR23508:SF10">
    <property type="entry name" value="CARBOXYLIC ACID TRANSPORTER PROTEIN HOMOLOG"/>
    <property type="match status" value="1"/>
</dbReference>